<keyword evidence="4" id="KW-0547">Nucleotide-binding</keyword>
<dbReference type="PANTHER" id="PTHR43289:SF6">
    <property type="entry name" value="SERINE_THREONINE-PROTEIN KINASE NEKL-3"/>
    <property type="match status" value="1"/>
</dbReference>
<evidence type="ECO:0000256" key="8">
    <source>
        <dbReference type="ARBA" id="ARBA00048679"/>
    </source>
</evidence>
<dbReference type="GO" id="GO:0005524">
    <property type="term" value="F:ATP binding"/>
    <property type="evidence" value="ECO:0007669"/>
    <property type="project" value="UniProtKB-KW"/>
</dbReference>
<gene>
    <name evidence="12" type="ORF">HNR21_001102</name>
</gene>
<dbReference type="CDD" id="cd14014">
    <property type="entry name" value="STKc_PknB_like"/>
    <property type="match status" value="1"/>
</dbReference>
<dbReference type="GO" id="GO:0045717">
    <property type="term" value="P:negative regulation of fatty acid biosynthetic process"/>
    <property type="evidence" value="ECO:0007669"/>
    <property type="project" value="UniProtKB-ARBA"/>
</dbReference>
<evidence type="ECO:0000256" key="2">
    <source>
        <dbReference type="ARBA" id="ARBA00022527"/>
    </source>
</evidence>
<dbReference type="InterPro" id="IPR011009">
    <property type="entry name" value="Kinase-like_dom_sf"/>
</dbReference>
<feature type="compositionally biased region" description="Polar residues" evidence="9">
    <location>
        <begin position="398"/>
        <end position="414"/>
    </location>
</feature>
<keyword evidence="13" id="KW-1185">Reference proteome</keyword>
<dbReference type="GO" id="GO:0004674">
    <property type="term" value="F:protein serine/threonine kinase activity"/>
    <property type="evidence" value="ECO:0007669"/>
    <property type="project" value="UniProtKB-KW"/>
</dbReference>
<keyword evidence="2" id="KW-0723">Serine/threonine-protein kinase</keyword>
<feature type="transmembrane region" description="Helical" evidence="10">
    <location>
        <begin position="356"/>
        <end position="378"/>
    </location>
</feature>
<keyword evidence="6" id="KW-0067">ATP-binding</keyword>
<dbReference type="FunFam" id="3.30.200.20:FF:000035">
    <property type="entry name" value="Serine/threonine protein kinase Stk1"/>
    <property type="match status" value="1"/>
</dbReference>
<organism evidence="12 13">
    <name type="scientific">Thermomonospora cellulosilytica</name>
    <dbReference type="NCBI Taxonomy" id="1411118"/>
    <lineage>
        <taxon>Bacteria</taxon>
        <taxon>Bacillati</taxon>
        <taxon>Actinomycetota</taxon>
        <taxon>Actinomycetes</taxon>
        <taxon>Streptosporangiales</taxon>
        <taxon>Thermomonosporaceae</taxon>
        <taxon>Thermomonospora</taxon>
    </lineage>
</organism>
<dbReference type="InterPro" id="IPR008271">
    <property type="entry name" value="Ser/Thr_kinase_AS"/>
</dbReference>
<evidence type="ECO:0000256" key="6">
    <source>
        <dbReference type="ARBA" id="ARBA00022840"/>
    </source>
</evidence>
<evidence type="ECO:0000256" key="10">
    <source>
        <dbReference type="SAM" id="Phobius"/>
    </source>
</evidence>
<feature type="domain" description="Protein kinase" evidence="11">
    <location>
        <begin position="12"/>
        <end position="267"/>
    </location>
</feature>
<keyword evidence="10" id="KW-0812">Transmembrane</keyword>
<dbReference type="RefSeq" id="WP_312880858.1">
    <property type="nucleotide sequence ID" value="NZ_JACJII010000001.1"/>
</dbReference>
<protein>
    <recommendedName>
        <fullName evidence="1">non-specific serine/threonine protein kinase</fullName>
        <ecNumber evidence="1">2.7.11.1</ecNumber>
    </recommendedName>
</protein>
<dbReference type="Pfam" id="PF00069">
    <property type="entry name" value="Pkinase"/>
    <property type="match status" value="1"/>
</dbReference>
<keyword evidence="10" id="KW-1133">Transmembrane helix</keyword>
<evidence type="ECO:0000259" key="11">
    <source>
        <dbReference type="PROSITE" id="PS50011"/>
    </source>
</evidence>
<evidence type="ECO:0000256" key="5">
    <source>
        <dbReference type="ARBA" id="ARBA00022777"/>
    </source>
</evidence>
<evidence type="ECO:0000313" key="12">
    <source>
        <dbReference type="EMBL" id="MBA9002220.1"/>
    </source>
</evidence>
<feature type="region of interest" description="Disordered" evidence="9">
    <location>
        <begin position="292"/>
        <end position="346"/>
    </location>
</feature>
<proteinExistence type="predicted"/>
<dbReference type="Gene3D" id="3.30.200.20">
    <property type="entry name" value="Phosphorylase Kinase, domain 1"/>
    <property type="match status" value="1"/>
</dbReference>
<sequence length="490" mass="50964">MTSAGLVLDSRYRLLERLATGGMGEVWRGDDELLSRPVAVKLLRQEHVSDEQARARFRAEARYAAALQHAGIAQVYDYGEHDERAYLVMELVPGEPLSRILAQRGPLSPQTTLDVVAQAARALQVAHSAGIVHRDVKPGNLMVSADGTVKITDFGIARGLSVSTLTQTGMVMGTAHYVSPEQASGQKVTFASDLYSLGVVAYECLTGRPPFDAEQPVAIALKHVREAPPELPEEVPEPVRGLVRAMLAKDPADRPASAQEVADEAYLIHDALVAGEPLEGLYGAGFPVDPGDRATAAVPGPEDPDPRNAGIPTAWSDLDGGDTPDTLAGVKSPDSDGNARFATVGTPARGPMQRRIMLVAASAAAGVLLLGFVVAGTLGRGPASADLQETTDRAPSTAPGSTRTVPSEVPSSAGPSGLPVPVDRPTYGNNSTASTTPTPSASSTGRPTTPPPSPTTSERPPTTSPPPKTPDPGSTEPEPENPGGEGLPSQ</sequence>
<dbReference type="EC" id="2.7.11.1" evidence="1"/>
<comment type="caution">
    <text evidence="12">The sequence shown here is derived from an EMBL/GenBank/DDBJ whole genome shotgun (WGS) entry which is preliminary data.</text>
</comment>
<feature type="region of interest" description="Disordered" evidence="9">
    <location>
        <begin position="382"/>
        <end position="490"/>
    </location>
</feature>
<evidence type="ECO:0000256" key="1">
    <source>
        <dbReference type="ARBA" id="ARBA00012513"/>
    </source>
</evidence>
<dbReference type="PANTHER" id="PTHR43289">
    <property type="entry name" value="MITOGEN-ACTIVATED PROTEIN KINASE KINASE KINASE 20-RELATED"/>
    <property type="match status" value="1"/>
</dbReference>
<dbReference type="SMART" id="SM00220">
    <property type="entry name" value="S_TKc"/>
    <property type="match status" value="1"/>
</dbReference>
<evidence type="ECO:0000256" key="7">
    <source>
        <dbReference type="ARBA" id="ARBA00047899"/>
    </source>
</evidence>
<dbReference type="PROSITE" id="PS00108">
    <property type="entry name" value="PROTEIN_KINASE_ST"/>
    <property type="match status" value="1"/>
</dbReference>
<keyword evidence="10" id="KW-0472">Membrane</keyword>
<reference evidence="12 13" key="1">
    <citation type="submission" date="2020-08" db="EMBL/GenBank/DDBJ databases">
        <title>Sequencing the genomes of 1000 actinobacteria strains.</title>
        <authorList>
            <person name="Klenk H.-P."/>
        </authorList>
    </citation>
    <scope>NUCLEOTIDE SEQUENCE [LARGE SCALE GENOMIC DNA]</scope>
    <source>
        <strain evidence="12 13">DSM 45823</strain>
    </source>
</reference>
<evidence type="ECO:0000256" key="3">
    <source>
        <dbReference type="ARBA" id="ARBA00022679"/>
    </source>
</evidence>
<evidence type="ECO:0000256" key="9">
    <source>
        <dbReference type="SAM" id="MobiDB-lite"/>
    </source>
</evidence>
<comment type="catalytic activity">
    <reaction evidence="8">
        <text>L-seryl-[protein] + ATP = O-phospho-L-seryl-[protein] + ADP + H(+)</text>
        <dbReference type="Rhea" id="RHEA:17989"/>
        <dbReference type="Rhea" id="RHEA-COMP:9863"/>
        <dbReference type="Rhea" id="RHEA-COMP:11604"/>
        <dbReference type="ChEBI" id="CHEBI:15378"/>
        <dbReference type="ChEBI" id="CHEBI:29999"/>
        <dbReference type="ChEBI" id="CHEBI:30616"/>
        <dbReference type="ChEBI" id="CHEBI:83421"/>
        <dbReference type="ChEBI" id="CHEBI:456216"/>
        <dbReference type="EC" id="2.7.11.1"/>
    </reaction>
</comment>
<evidence type="ECO:0000313" key="13">
    <source>
        <dbReference type="Proteomes" id="UP000539313"/>
    </source>
</evidence>
<dbReference type="InterPro" id="IPR000719">
    <property type="entry name" value="Prot_kinase_dom"/>
</dbReference>
<comment type="catalytic activity">
    <reaction evidence="7">
        <text>L-threonyl-[protein] + ATP = O-phospho-L-threonyl-[protein] + ADP + H(+)</text>
        <dbReference type="Rhea" id="RHEA:46608"/>
        <dbReference type="Rhea" id="RHEA-COMP:11060"/>
        <dbReference type="Rhea" id="RHEA-COMP:11605"/>
        <dbReference type="ChEBI" id="CHEBI:15378"/>
        <dbReference type="ChEBI" id="CHEBI:30013"/>
        <dbReference type="ChEBI" id="CHEBI:30616"/>
        <dbReference type="ChEBI" id="CHEBI:61977"/>
        <dbReference type="ChEBI" id="CHEBI:456216"/>
        <dbReference type="EC" id="2.7.11.1"/>
    </reaction>
</comment>
<dbReference type="FunFam" id="1.10.510.10:FF:000021">
    <property type="entry name" value="Serine/threonine protein kinase"/>
    <property type="match status" value="1"/>
</dbReference>
<name>A0A7W3R7D6_9ACTN</name>
<dbReference type="Proteomes" id="UP000539313">
    <property type="component" value="Unassembled WGS sequence"/>
</dbReference>
<dbReference type="PROSITE" id="PS50011">
    <property type="entry name" value="PROTEIN_KINASE_DOM"/>
    <property type="match status" value="1"/>
</dbReference>
<keyword evidence="3 12" id="KW-0808">Transferase</keyword>
<dbReference type="AlphaFoldDB" id="A0A7W3R7D6"/>
<dbReference type="SUPFAM" id="SSF56112">
    <property type="entry name" value="Protein kinase-like (PK-like)"/>
    <property type="match status" value="1"/>
</dbReference>
<accession>A0A7W3R7D6</accession>
<feature type="compositionally biased region" description="Low complexity" evidence="9">
    <location>
        <begin position="431"/>
        <end position="447"/>
    </location>
</feature>
<dbReference type="Gene3D" id="1.10.510.10">
    <property type="entry name" value="Transferase(Phosphotransferase) domain 1"/>
    <property type="match status" value="1"/>
</dbReference>
<keyword evidence="5 12" id="KW-0418">Kinase</keyword>
<dbReference type="EMBL" id="JACJII010000001">
    <property type="protein sequence ID" value="MBA9002220.1"/>
    <property type="molecule type" value="Genomic_DNA"/>
</dbReference>
<evidence type="ECO:0000256" key="4">
    <source>
        <dbReference type="ARBA" id="ARBA00022741"/>
    </source>
</evidence>